<keyword evidence="3" id="KW-1185">Reference proteome</keyword>
<name>U4LEU6_PYROM</name>
<proteinExistence type="predicted"/>
<feature type="region of interest" description="Disordered" evidence="1">
    <location>
        <begin position="265"/>
        <end position="286"/>
    </location>
</feature>
<accession>U4LEU6</accession>
<feature type="compositionally biased region" description="Low complexity" evidence="1">
    <location>
        <begin position="34"/>
        <end position="50"/>
    </location>
</feature>
<organism evidence="2 3">
    <name type="scientific">Pyronema omphalodes (strain CBS 100304)</name>
    <name type="common">Pyronema confluens</name>
    <dbReference type="NCBI Taxonomy" id="1076935"/>
    <lineage>
        <taxon>Eukaryota</taxon>
        <taxon>Fungi</taxon>
        <taxon>Dikarya</taxon>
        <taxon>Ascomycota</taxon>
        <taxon>Pezizomycotina</taxon>
        <taxon>Pezizomycetes</taxon>
        <taxon>Pezizales</taxon>
        <taxon>Pyronemataceae</taxon>
        <taxon>Pyronema</taxon>
    </lineage>
</organism>
<dbReference type="EMBL" id="HF935418">
    <property type="protein sequence ID" value="CCX30072.1"/>
    <property type="molecule type" value="Genomic_DNA"/>
</dbReference>
<protein>
    <submittedName>
        <fullName evidence="2">Uncharacterized protein</fullName>
    </submittedName>
</protein>
<feature type="compositionally biased region" description="Low complexity" evidence="1">
    <location>
        <begin position="277"/>
        <end position="286"/>
    </location>
</feature>
<evidence type="ECO:0000313" key="3">
    <source>
        <dbReference type="Proteomes" id="UP000018144"/>
    </source>
</evidence>
<feature type="region of interest" description="Disordered" evidence="1">
    <location>
        <begin position="203"/>
        <end position="230"/>
    </location>
</feature>
<dbReference type="Proteomes" id="UP000018144">
    <property type="component" value="Unassembled WGS sequence"/>
</dbReference>
<gene>
    <name evidence="2" type="ORF">PCON_08098</name>
</gene>
<evidence type="ECO:0000313" key="2">
    <source>
        <dbReference type="EMBL" id="CCX30072.1"/>
    </source>
</evidence>
<dbReference type="AlphaFoldDB" id="U4LEU6"/>
<reference evidence="2 3" key="1">
    <citation type="journal article" date="2013" name="PLoS Genet.">
        <title>The genome and development-dependent transcriptomes of Pyronema confluens: a window into fungal evolution.</title>
        <authorList>
            <person name="Traeger S."/>
            <person name="Altegoer F."/>
            <person name="Freitag M."/>
            <person name="Gabaldon T."/>
            <person name="Kempken F."/>
            <person name="Kumar A."/>
            <person name="Marcet-Houben M."/>
            <person name="Poggeler S."/>
            <person name="Stajich J.E."/>
            <person name="Nowrousian M."/>
        </authorList>
    </citation>
    <scope>NUCLEOTIDE SEQUENCE [LARGE SCALE GENOMIC DNA]</scope>
    <source>
        <strain evidence="3">CBS 100304</strain>
        <tissue evidence="2">Vegetative mycelium</tissue>
    </source>
</reference>
<sequence>MSSFQYLGSDPQTSSSRHPADAHLVWEGPPDDTSSVVGTSGSVQSLVSSGYQPPLTDGASRDDSDLVSIESLNQRHRLPTPSEEYDPSAPRIGQTIECLFSFEGCEIQFHNNTTGYSGWRAHVFQQHLTQAQRDDCKPDRIECCNHLSSTLDALLEHIVFHYAMIERFRVDATIIDYLRAQNIIPSCVTEIPPPRHRFQRAPTIQSAGSTSRRSVSSYHGDTYTPRSPEIAYSYRGGRASQDLRGLGYDVHADVLRTSYPQEFNELDEYGESERGSSSRSRSTGRY</sequence>
<feature type="region of interest" description="Disordered" evidence="1">
    <location>
        <begin position="1"/>
        <end position="63"/>
    </location>
</feature>
<feature type="compositionally biased region" description="Polar residues" evidence="1">
    <location>
        <begin position="1"/>
        <end position="17"/>
    </location>
</feature>
<feature type="compositionally biased region" description="Low complexity" evidence="1">
    <location>
        <begin position="206"/>
        <end position="217"/>
    </location>
</feature>
<evidence type="ECO:0000256" key="1">
    <source>
        <dbReference type="SAM" id="MobiDB-lite"/>
    </source>
</evidence>